<dbReference type="Gene3D" id="3.40.50.2000">
    <property type="entry name" value="Glycogen Phosphorylase B"/>
    <property type="match status" value="1"/>
</dbReference>
<keyword evidence="3" id="KW-1185">Reference proteome</keyword>
<dbReference type="KEGG" id="fgg:FSB75_11660"/>
<feature type="domain" description="Glycosyl transferase family 1" evidence="1">
    <location>
        <begin position="228"/>
        <end position="368"/>
    </location>
</feature>
<dbReference type="EMBL" id="CP042433">
    <property type="protein sequence ID" value="QEC56523.1"/>
    <property type="molecule type" value="Genomic_DNA"/>
</dbReference>
<dbReference type="InterPro" id="IPR001296">
    <property type="entry name" value="Glyco_trans_1"/>
</dbReference>
<evidence type="ECO:0000313" key="3">
    <source>
        <dbReference type="Proteomes" id="UP000321204"/>
    </source>
</evidence>
<gene>
    <name evidence="2" type="ORF">FSB75_11660</name>
</gene>
<evidence type="ECO:0000313" key="2">
    <source>
        <dbReference type="EMBL" id="QEC56523.1"/>
    </source>
</evidence>
<dbReference type="SUPFAM" id="SSF53756">
    <property type="entry name" value="UDP-Glycosyltransferase/glycogen phosphorylase"/>
    <property type="match status" value="1"/>
</dbReference>
<proteinExistence type="predicted"/>
<keyword evidence="2" id="KW-0808">Transferase</keyword>
<protein>
    <submittedName>
        <fullName evidence="2">Glycosyltransferase family 4 protein</fullName>
    </submittedName>
</protein>
<reference evidence="2 3" key="1">
    <citation type="journal article" date="2015" name="Int. J. Syst. Evol. Microbiol.">
        <title>Flavisolibacter ginsenosidimutans sp. nov., with ginsenoside-converting activity isolated from soil used for cultivating ginseng.</title>
        <authorList>
            <person name="Zhao Y."/>
            <person name="Liu Q."/>
            <person name="Kang M.S."/>
            <person name="Jin F."/>
            <person name="Yu H."/>
            <person name="Im W.T."/>
        </authorList>
    </citation>
    <scope>NUCLEOTIDE SEQUENCE [LARGE SCALE GENOMIC DNA]</scope>
    <source>
        <strain evidence="2 3">Gsoil 636</strain>
    </source>
</reference>
<dbReference type="Pfam" id="PF00534">
    <property type="entry name" value="Glycos_transf_1"/>
    <property type="match status" value="1"/>
</dbReference>
<dbReference type="GO" id="GO:0016757">
    <property type="term" value="F:glycosyltransferase activity"/>
    <property type="evidence" value="ECO:0007669"/>
    <property type="project" value="InterPro"/>
</dbReference>
<evidence type="ECO:0000259" key="1">
    <source>
        <dbReference type="Pfam" id="PF00534"/>
    </source>
</evidence>
<name>A0A5B8UJ09_9BACT</name>
<dbReference type="PANTHER" id="PTHR12526">
    <property type="entry name" value="GLYCOSYLTRANSFERASE"/>
    <property type="match status" value="1"/>
</dbReference>
<dbReference type="RefSeq" id="WP_146787424.1">
    <property type="nucleotide sequence ID" value="NZ_CP042433.1"/>
</dbReference>
<accession>A0A5B8UJ09</accession>
<dbReference type="AlphaFoldDB" id="A0A5B8UJ09"/>
<organism evidence="2 3">
    <name type="scientific">Flavisolibacter ginsenosidimutans</name>
    <dbReference type="NCBI Taxonomy" id="661481"/>
    <lineage>
        <taxon>Bacteria</taxon>
        <taxon>Pseudomonadati</taxon>
        <taxon>Bacteroidota</taxon>
        <taxon>Chitinophagia</taxon>
        <taxon>Chitinophagales</taxon>
        <taxon>Chitinophagaceae</taxon>
        <taxon>Flavisolibacter</taxon>
    </lineage>
</organism>
<dbReference type="Proteomes" id="UP000321204">
    <property type="component" value="Chromosome"/>
</dbReference>
<sequence length="404" mass="47226">MNLTAMKIGILGNMNNMYFSMARYLADEGYDCELLIFDNEPLHFRPHADTFEGQYRLVVKQVDWGDPAHFLKKRTKAAADLAAYDFLIGNGAAPAFVHAAGRVIDLFVPYGEDLYRYPFSHFVHPVRQLSYWTMAWHQLRGIRQSPHILFDKTNPEFDKVFERLKYRGNRITNPPPLFYSKEYDECLLQQEQKNPHFTELQELRNQNELLVLQHIRQIWKNRRDPWNMKGNDRLIRGYAQFLSNNSLRKTKLLLFEYGDDVESTKKLIAELKLQEHVRWFPKSLRKDLMLFIKASDVVVGELYYAWNTYCVALETLAMAKPFIHNRNDAYLADAYPELYPMFQASSPDCICRALESVAQNKEAAAEMGCKGRAWFEKYCVQEPLQKIGQLIEAKQKALHGQKSF</sequence>
<dbReference type="OrthoDB" id="8479328at2"/>